<organism evidence="2 3">
    <name type="scientific">Shewanella metallivivens</name>
    <dbReference type="NCBI Taxonomy" id="2872342"/>
    <lineage>
        <taxon>Bacteria</taxon>
        <taxon>Pseudomonadati</taxon>
        <taxon>Pseudomonadota</taxon>
        <taxon>Gammaproteobacteria</taxon>
        <taxon>Alteromonadales</taxon>
        <taxon>Shewanellaceae</taxon>
        <taxon>Shewanella</taxon>
    </lineage>
</organism>
<evidence type="ECO:0000259" key="1">
    <source>
        <dbReference type="Pfam" id="PF02627"/>
    </source>
</evidence>
<accession>A0ABT5TI02</accession>
<protein>
    <submittedName>
        <fullName evidence="2">Carboxymuconolactone decarboxylase family protein</fullName>
    </submittedName>
</protein>
<dbReference type="InterPro" id="IPR029032">
    <property type="entry name" value="AhpD-like"/>
</dbReference>
<dbReference type="Gene3D" id="1.20.1290.10">
    <property type="entry name" value="AhpD-like"/>
    <property type="match status" value="1"/>
</dbReference>
<evidence type="ECO:0000313" key="3">
    <source>
        <dbReference type="Proteomes" id="UP001213691"/>
    </source>
</evidence>
<dbReference type="PANTHER" id="PTHR33930:SF2">
    <property type="entry name" value="BLR3452 PROTEIN"/>
    <property type="match status" value="1"/>
</dbReference>
<name>A0ABT5TI02_9GAMM</name>
<dbReference type="InterPro" id="IPR004675">
    <property type="entry name" value="AhpD_core"/>
</dbReference>
<comment type="caution">
    <text evidence="2">The sequence shown here is derived from an EMBL/GenBank/DDBJ whole genome shotgun (WGS) entry which is preliminary data.</text>
</comment>
<keyword evidence="3" id="KW-1185">Reference proteome</keyword>
<dbReference type="NCBIfam" id="TIGR00778">
    <property type="entry name" value="ahpD_dom"/>
    <property type="match status" value="1"/>
</dbReference>
<dbReference type="Proteomes" id="UP001213691">
    <property type="component" value="Unassembled WGS sequence"/>
</dbReference>
<dbReference type="RefSeq" id="WP_238104055.1">
    <property type="nucleotide sequence ID" value="NZ_JAQQPZ010000002.1"/>
</dbReference>
<dbReference type="EMBL" id="JAQQPZ010000002">
    <property type="protein sequence ID" value="MDD8058239.1"/>
    <property type="molecule type" value="Genomic_DNA"/>
</dbReference>
<dbReference type="Pfam" id="PF02627">
    <property type="entry name" value="CMD"/>
    <property type="match status" value="1"/>
</dbReference>
<dbReference type="SUPFAM" id="SSF69118">
    <property type="entry name" value="AhpD-like"/>
    <property type="match status" value="1"/>
</dbReference>
<feature type="domain" description="Carboxymuconolactone decarboxylase-like" evidence="1">
    <location>
        <begin position="23"/>
        <end position="105"/>
    </location>
</feature>
<gene>
    <name evidence="2" type="ORF">PQR79_03705</name>
</gene>
<reference evidence="2 3" key="1">
    <citation type="submission" date="2023-02" db="EMBL/GenBank/DDBJ databases">
        <title>Genome sequence of Shewanella metallivivens ER-Te-42B-Light, sp. nov., enriched from sulfide tube worms (Riftia pachyptila) isolated from Explorer Ridge in the Pacific Ocean.</title>
        <authorList>
            <person name="Maltman C."/>
            <person name="Kuzyk S.B."/>
            <person name="Kyndt J.A."/>
            <person name="Yurkov V."/>
        </authorList>
    </citation>
    <scope>NUCLEOTIDE SEQUENCE [LARGE SCALE GENOMIC DNA]</scope>
    <source>
        <strain evidence="2 3">ER-Te-42B-Light</strain>
    </source>
</reference>
<proteinExistence type="predicted"/>
<dbReference type="PANTHER" id="PTHR33930">
    <property type="entry name" value="ALKYL HYDROPEROXIDE REDUCTASE AHPD"/>
    <property type="match status" value="1"/>
</dbReference>
<dbReference type="InterPro" id="IPR003779">
    <property type="entry name" value="CMD-like"/>
</dbReference>
<sequence>MTNFPERYKELSLWMDKLGVAIPQTMKGFSELHQSSIAPGVLDSKTKELLALGIAIVVRCEGCITFHVHDALHAGASKDEIAETVSVAILMGGGPAVVYGIEALQAVSQYQALGL</sequence>
<evidence type="ECO:0000313" key="2">
    <source>
        <dbReference type="EMBL" id="MDD8058239.1"/>
    </source>
</evidence>